<evidence type="ECO:0000313" key="11">
    <source>
        <dbReference type="EMBL" id="KAK3216841.1"/>
    </source>
</evidence>
<dbReference type="PROSITE" id="PS51873">
    <property type="entry name" value="TRIAD"/>
    <property type="match status" value="1"/>
</dbReference>
<keyword evidence="4" id="KW-0479">Metal-binding</keyword>
<feature type="compositionally biased region" description="Pro residues" evidence="9">
    <location>
        <begin position="480"/>
        <end position="489"/>
    </location>
</feature>
<feature type="domain" description="RING-type" evidence="10">
    <location>
        <begin position="94"/>
        <end position="319"/>
    </location>
</feature>
<evidence type="ECO:0000256" key="8">
    <source>
        <dbReference type="ARBA" id="ARBA00022833"/>
    </source>
</evidence>
<evidence type="ECO:0000256" key="9">
    <source>
        <dbReference type="SAM" id="MobiDB-lite"/>
    </source>
</evidence>
<dbReference type="GO" id="GO:0016567">
    <property type="term" value="P:protein ubiquitination"/>
    <property type="evidence" value="ECO:0007669"/>
    <property type="project" value="InterPro"/>
</dbReference>
<feature type="region of interest" description="Disordered" evidence="9">
    <location>
        <begin position="464"/>
        <end position="490"/>
    </location>
</feature>
<protein>
    <recommendedName>
        <fullName evidence="2">RBR-type E3 ubiquitin transferase</fullName>
        <ecNumber evidence="2">2.3.2.31</ecNumber>
    </recommendedName>
</protein>
<gene>
    <name evidence="11" type="ORF">GRF29_1g1177743</name>
</gene>
<dbReference type="SUPFAM" id="SSF57850">
    <property type="entry name" value="RING/U-box"/>
    <property type="match status" value="1"/>
</dbReference>
<evidence type="ECO:0000256" key="4">
    <source>
        <dbReference type="ARBA" id="ARBA00022723"/>
    </source>
</evidence>
<evidence type="ECO:0000259" key="10">
    <source>
        <dbReference type="PROSITE" id="PS51873"/>
    </source>
</evidence>
<dbReference type="GO" id="GO:0061630">
    <property type="term" value="F:ubiquitin protein ligase activity"/>
    <property type="evidence" value="ECO:0007669"/>
    <property type="project" value="UniProtKB-EC"/>
</dbReference>
<dbReference type="CDD" id="cd20335">
    <property type="entry name" value="BRcat_RBR"/>
    <property type="match status" value="1"/>
</dbReference>
<evidence type="ECO:0000313" key="12">
    <source>
        <dbReference type="Proteomes" id="UP001280581"/>
    </source>
</evidence>
<evidence type="ECO:0000256" key="3">
    <source>
        <dbReference type="ARBA" id="ARBA00022679"/>
    </source>
</evidence>
<dbReference type="Gene3D" id="1.20.120.1750">
    <property type="match status" value="1"/>
</dbReference>
<evidence type="ECO:0000256" key="1">
    <source>
        <dbReference type="ARBA" id="ARBA00001798"/>
    </source>
</evidence>
<keyword evidence="5" id="KW-0677">Repeat</keyword>
<dbReference type="PANTHER" id="PTHR11685">
    <property type="entry name" value="RBR FAMILY RING FINGER AND IBR DOMAIN-CONTAINING"/>
    <property type="match status" value="1"/>
</dbReference>
<feature type="region of interest" description="Disordered" evidence="9">
    <location>
        <begin position="382"/>
        <end position="426"/>
    </location>
</feature>
<name>A0AAN6M994_9PLEO</name>
<reference evidence="11 12" key="1">
    <citation type="submission" date="2021-02" db="EMBL/GenBank/DDBJ databases">
        <title>Genome assembly of Pseudopithomyces chartarum.</title>
        <authorList>
            <person name="Jauregui R."/>
            <person name="Singh J."/>
            <person name="Voisey C."/>
        </authorList>
    </citation>
    <scope>NUCLEOTIDE SEQUENCE [LARGE SCALE GENOMIC DNA]</scope>
    <source>
        <strain evidence="11 12">AGR01</strain>
    </source>
</reference>
<dbReference type="EC" id="2.3.2.31" evidence="2"/>
<dbReference type="Pfam" id="PF22191">
    <property type="entry name" value="IBR_1"/>
    <property type="match status" value="1"/>
</dbReference>
<evidence type="ECO:0000256" key="7">
    <source>
        <dbReference type="ARBA" id="ARBA00022786"/>
    </source>
</evidence>
<evidence type="ECO:0000256" key="5">
    <source>
        <dbReference type="ARBA" id="ARBA00022737"/>
    </source>
</evidence>
<proteinExistence type="predicted"/>
<feature type="compositionally biased region" description="Low complexity" evidence="9">
    <location>
        <begin position="61"/>
        <end position="70"/>
    </location>
</feature>
<dbReference type="InterPro" id="IPR044066">
    <property type="entry name" value="TRIAD_supradom"/>
</dbReference>
<feature type="region of interest" description="Disordered" evidence="9">
    <location>
        <begin position="1"/>
        <end position="83"/>
    </location>
</feature>
<dbReference type="InterPro" id="IPR013083">
    <property type="entry name" value="Znf_RING/FYVE/PHD"/>
</dbReference>
<dbReference type="EMBL" id="WVTA01000001">
    <property type="protein sequence ID" value="KAK3216841.1"/>
    <property type="molecule type" value="Genomic_DNA"/>
</dbReference>
<keyword evidence="12" id="KW-1185">Reference proteome</keyword>
<organism evidence="11 12">
    <name type="scientific">Pseudopithomyces chartarum</name>
    <dbReference type="NCBI Taxonomy" id="1892770"/>
    <lineage>
        <taxon>Eukaryota</taxon>
        <taxon>Fungi</taxon>
        <taxon>Dikarya</taxon>
        <taxon>Ascomycota</taxon>
        <taxon>Pezizomycotina</taxon>
        <taxon>Dothideomycetes</taxon>
        <taxon>Pleosporomycetidae</taxon>
        <taxon>Pleosporales</taxon>
        <taxon>Massarineae</taxon>
        <taxon>Didymosphaeriaceae</taxon>
        <taxon>Pseudopithomyces</taxon>
    </lineage>
</organism>
<sequence length="569" mass="62400">MARTRPRGAPLRTATREGSFLNPITIPDSRSPTPEAQPERDLSYTTTQETPTGTSQRVLRSSTNHSNSNTSEHRVHGDGVAKAAAKPKAMNIPIAKECAICATTRPVVNSGGRGFRPLEAMCDHFKEICNHCITAMVQVKIETLDLNEALLACPFPDCDCQLGYYDLEKLMKKASFQSWDLALLKHCMRVSKNYMSCLNVECNRSFSIEDCQIQNKNTGASAVSKNIACPYCDRKMCLNCMSPVHDGRSCEDPDKHSELNAQAMEAIGAKPCPACGTQIQKNGGCNHMRCSSCTAHFCFGCLAFYTDIIQHAPGCIENTGILGDLRNYIGARAGPLNDAANAQPRANPDAQLPNAPERPGIRRINVLDDDFLLLLRRREPGPLHPQNIPWFPPLPGHGLQPRDVDGPDNAPHGDAAPQPVEPPARVHRPRVFRPHRFVPGARPAPNPPLMTQEEARQIHEAANNHRQQAGNGSIPHGRNPNPPIQPVWRPPQRTRGAIARALEMNSLTNGGNGPDENDILNGNRGMFDGEDTGGIFMRTRSHFQRARPRGPTTLNGSRFDDRTGGNPNI</sequence>
<evidence type="ECO:0000256" key="2">
    <source>
        <dbReference type="ARBA" id="ARBA00012251"/>
    </source>
</evidence>
<feature type="region of interest" description="Disordered" evidence="9">
    <location>
        <begin position="544"/>
        <end position="569"/>
    </location>
</feature>
<dbReference type="InterPro" id="IPR002867">
    <property type="entry name" value="IBR_dom"/>
</dbReference>
<dbReference type="SMART" id="SM00647">
    <property type="entry name" value="IBR"/>
    <property type="match status" value="2"/>
</dbReference>
<dbReference type="Gene3D" id="3.30.40.10">
    <property type="entry name" value="Zinc/RING finger domain, C3HC4 (zinc finger)"/>
    <property type="match status" value="1"/>
</dbReference>
<feature type="compositionally biased region" description="Low complexity" evidence="9">
    <location>
        <begin position="45"/>
        <end position="54"/>
    </location>
</feature>
<dbReference type="GO" id="GO:0008270">
    <property type="term" value="F:zinc ion binding"/>
    <property type="evidence" value="ECO:0007669"/>
    <property type="project" value="UniProtKB-KW"/>
</dbReference>
<dbReference type="InterPro" id="IPR031127">
    <property type="entry name" value="E3_UB_ligase_RBR"/>
</dbReference>
<dbReference type="Proteomes" id="UP001280581">
    <property type="component" value="Unassembled WGS sequence"/>
</dbReference>
<comment type="caution">
    <text evidence="11">The sequence shown here is derived from an EMBL/GenBank/DDBJ whole genome shotgun (WGS) entry which is preliminary data.</text>
</comment>
<keyword evidence="6" id="KW-0863">Zinc-finger</keyword>
<accession>A0AAN6M994</accession>
<evidence type="ECO:0000256" key="6">
    <source>
        <dbReference type="ARBA" id="ARBA00022771"/>
    </source>
</evidence>
<keyword evidence="8" id="KW-0862">Zinc</keyword>
<comment type="catalytic activity">
    <reaction evidence="1">
        <text>[E2 ubiquitin-conjugating enzyme]-S-ubiquitinyl-L-cysteine + [acceptor protein]-L-lysine = [E2 ubiquitin-conjugating enzyme]-L-cysteine + [acceptor protein]-N(6)-ubiquitinyl-L-lysine.</text>
        <dbReference type="EC" id="2.3.2.31"/>
    </reaction>
</comment>
<keyword evidence="7" id="KW-0833">Ubl conjugation pathway</keyword>
<dbReference type="AlphaFoldDB" id="A0AAN6M994"/>
<feature type="region of interest" description="Disordered" evidence="9">
    <location>
        <begin position="339"/>
        <end position="358"/>
    </location>
</feature>
<keyword evidence="3" id="KW-0808">Transferase</keyword>